<dbReference type="Proteomes" id="UP000094652">
    <property type="component" value="Chromosome"/>
</dbReference>
<organism evidence="2 3">
    <name type="scientific">Clostridium taeniosporum</name>
    <dbReference type="NCBI Taxonomy" id="394958"/>
    <lineage>
        <taxon>Bacteria</taxon>
        <taxon>Bacillati</taxon>
        <taxon>Bacillota</taxon>
        <taxon>Clostridia</taxon>
        <taxon>Eubacteriales</taxon>
        <taxon>Clostridiaceae</taxon>
        <taxon>Clostridium</taxon>
    </lineage>
</organism>
<protein>
    <submittedName>
        <fullName evidence="2">N-acetyltransferase</fullName>
    </submittedName>
</protein>
<dbReference type="Pfam" id="PF00583">
    <property type="entry name" value="Acetyltransf_1"/>
    <property type="match status" value="1"/>
</dbReference>
<dbReference type="OrthoDB" id="9789053at2"/>
<dbReference type="InterPro" id="IPR016181">
    <property type="entry name" value="Acyl_CoA_acyltransferase"/>
</dbReference>
<accession>A0A1D7XKG0</accession>
<sequence>MLKIAYLADYKENSKTIINWLWSEFGNETNHDFYEIIIKHSFKKNTLPLTFIALLDNELVGTISLWRTDLISRQDLYPWLSALYVKEEYRNQNIGKKLQNFVLNYCKNNGFSNLFLYTTLDNYYEKTGWKYFEDGIRYSGQHIKIYKKEL</sequence>
<dbReference type="RefSeq" id="WP_069679978.1">
    <property type="nucleotide sequence ID" value="NZ_CP017253.2"/>
</dbReference>
<dbReference type="PROSITE" id="PS51186">
    <property type="entry name" value="GNAT"/>
    <property type="match status" value="1"/>
</dbReference>
<keyword evidence="3" id="KW-1185">Reference proteome</keyword>
<feature type="domain" description="N-acetyltransferase" evidence="1">
    <location>
        <begin position="2"/>
        <end position="150"/>
    </location>
</feature>
<reference evidence="3" key="1">
    <citation type="submission" date="2016-09" db="EMBL/GenBank/DDBJ databases">
        <title>Genomics of Clostridium taeniosporum, an organism which forms endospores with ribbon-like appendages.</title>
        <authorList>
            <person name="Walker J.R."/>
        </authorList>
    </citation>
    <scope>NUCLEOTIDE SEQUENCE [LARGE SCALE GENOMIC DNA]</scope>
    <source>
        <strain evidence="3">1/k</strain>
    </source>
</reference>
<evidence type="ECO:0000259" key="1">
    <source>
        <dbReference type="PROSITE" id="PS51186"/>
    </source>
</evidence>
<name>A0A1D7XKG0_9CLOT</name>
<dbReference type="InterPro" id="IPR000182">
    <property type="entry name" value="GNAT_dom"/>
</dbReference>
<dbReference type="GO" id="GO:0016747">
    <property type="term" value="F:acyltransferase activity, transferring groups other than amino-acyl groups"/>
    <property type="evidence" value="ECO:0007669"/>
    <property type="project" value="InterPro"/>
</dbReference>
<dbReference type="CDD" id="cd04301">
    <property type="entry name" value="NAT_SF"/>
    <property type="match status" value="1"/>
</dbReference>
<proteinExistence type="predicted"/>
<evidence type="ECO:0000313" key="2">
    <source>
        <dbReference type="EMBL" id="AOR23833.1"/>
    </source>
</evidence>
<dbReference type="KEGG" id="ctae:BGI42_08875"/>
<evidence type="ECO:0000313" key="3">
    <source>
        <dbReference type="Proteomes" id="UP000094652"/>
    </source>
</evidence>
<dbReference type="EMBL" id="CP017253">
    <property type="protein sequence ID" value="AOR23833.1"/>
    <property type="molecule type" value="Genomic_DNA"/>
</dbReference>
<keyword evidence="2" id="KW-0808">Transferase</keyword>
<dbReference type="Gene3D" id="3.40.630.30">
    <property type="match status" value="1"/>
</dbReference>
<dbReference type="SUPFAM" id="SSF55729">
    <property type="entry name" value="Acyl-CoA N-acyltransferases (Nat)"/>
    <property type="match status" value="1"/>
</dbReference>
<dbReference type="AlphaFoldDB" id="A0A1D7XKG0"/>
<gene>
    <name evidence="2" type="ORF">BGI42_08875</name>
</gene>
<dbReference type="STRING" id="394958.BGI42_08875"/>